<keyword evidence="8" id="KW-0560">Oxidoreductase</keyword>
<dbReference type="PANTHER" id="PTHR34583:SF2">
    <property type="entry name" value="ANTIPORTER SUBUNIT MNHC2-RELATED"/>
    <property type="match status" value="1"/>
</dbReference>
<reference evidence="8" key="1">
    <citation type="submission" date="2021-03" db="EMBL/GenBank/DDBJ databases">
        <title>Whole genome sequence of Streptomyces bomunensis MMS17-BM035.</title>
        <authorList>
            <person name="Lee J.H."/>
        </authorList>
    </citation>
    <scope>NUCLEOTIDE SEQUENCE</scope>
    <source>
        <strain evidence="8">MMS17-BM035</strain>
    </source>
</reference>
<keyword evidence="5 7" id="KW-1133">Transmembrane helix</keyword>
<evidence type="ECO:0000256" key="7">
    <source>
        <dbReference type="SAM" id="Phobius"/>
    </source>
</evidence>
<evidence type="ECO:0000256" key="1">
    <source>
        <dbReference type="ARBA" id="ARBA00004651"/>
    </source>
</evidence>
<gene>
    <name evidence="8" type="ORF">JFN87_14840</name>
</gene>
<dbReference type="EC" id="1.6.5.11" evidence="8"/>
<dbReference type="Gene3D" id="1.10.287.3510">
    <property type="match status" value="1"/>
</dbReference>
<evidence type="ECO:0000313" key="8">
    <source>
        <dbReference type="EMBL" id="MBP0458766.1"/>
    </source>
</evidence>
<evidence type="ECO:0000256" key="5">
    <source>
        <dbReference type="ARBA" id="ARBA00022989"/>
    </source>
</evidence>
<comment type="subcellular location">
    <subcellularLocation>
        <location evidence="1">Cell membrane</location>
        <topology evidence="1">Multi-pass membrane protein</topology>
    </subcellularLocation>
</comment>
<evidence type="ECO:0000313" key="9">
    <source>
        <dbReference type="Proteomes" id="UP000670475"/>
    </source>
</evidence>
<sequence>MSVYPYVVAGVLFLAGLYGVVSSRNYIHAAVCLTVMQSGTYVALIALGAVSGGQAPITKGAQPGKPMADPVVQALTLTDVVVSVVALALMLALAQQSRRRGGTLDPDELARVRG</sequence>
<dbReference type="EMBL" id="JAGIQL010000051">
    <property type="protein sequence ID" value="MBP0458766.1"/>
    <property type="molecule type" value="Genomic_DNA"/>
</dbReference>
<dbReference type="RefSeq" id="WP_209340515.1">
    <property type="nucleotide sequence ID" value="NZ_JAGIQL010000051.1"/>
</dbReference>
<name>A0A940RW00_9ACTN</name>
<comment type="similarity">
    <text evidence="2">Belongs to the CPA3 antiporters (TC 2.A.63) subunit C family.</text>
</comment>
<dbReference type="Pfam" id="PF00420">
    <property type="entry name" value="Oxidored_q2"/>
    <property type="match status" value="1"/>
</dbReference>
<evidence type="ECO:0000256" key="6">
    <source>
        <dbReference type="ARBA" id="ARBA00023136"/>
    </source>
</evidence>
<evidence type="ECO:0000256" key="3">
    <source>
        <dbReference type="ARBA" id="ARBA00022475"/>
    </source>
</evidence>
<evidence type="ECO:0000256" key="4">
    <source>
        <dbReference type="ARBA" id="ARBA00022692"/>
    </source>
</evidence>
<dbReference type="Proteomes" id="UP000670475">
    <property type="component" value="Unassembled WGS sequence"/>
</dbReference>
<keyword evidence="3" id="KW-1003">Cell membrane</keyword>
<organism evidence="8 9">
    <name type="scientific">Streptomyces montanisoli</name>
    <dbReference type="NCBI Taxonomy" id="2798581"/>
    <lineage>
        <taxon>Bacteria</taxon>
        <taxon>Bacillati</taxon>
        <taxon>Actinomycetota</taxon>
        <taxon>Actinomycetes</taxon>
        <taxon>Kitasatosporales</taxon>
        <taxon>Streptomycetaceae</taxon>
        <taxon>Streptomyces</taxon>
    </lineage>
</organism>
<dbReference type="InterPro" id="IPR050601">
    <property type="entry name" value="CPA3_antiporter_subunitC"/>
</dbReference>
<keyword evidence="6 7" id="KW-0472">Membrane</keyword>
<keyword evidence="4 7" id="KW-0812">Transmembrane</keyword>
<dbReference type="GO" id="GO:0005886">
    <property type="term" value="C:plasma membrane"/>
    <property type="evidence" value="ECO:0007669"/>
    <property type="project" value="UniProtKB-SubCell"/>
</dbReference>
<evidence type="ECO:0000256" key="2">
    <source>
        <dbReference type="ARBA" id="ARBA00010388"/>
    </source>
</evidence>
<dbReference type="InterPro" id="IPR039428">
    <property type="entry name" value="NUOK/Mnh_C1-like"/>
</dbReference>
<comment type="caution">
    <text evidence="8">The sequence shown here is derived from an EMBL/GenBank/DDBJ whole genome shotgun (WGS) entry which is preliminary data.</text>
</comment>
<dbReference type="PANTHER" id="PTHR34583">
    <property type="entry name" value="ANTIPORTER SUBUNIT MNHC2-RELATED"/>
    <property type="match status" value="1"/>
</dbReference>
<proteinExistence type="inferred from homology"/>
<accession>A0A940RW00</accession>
<feature type="transmembrane region" description="Helical" evidence="7">
    <location>
        <begin position="6"/>
        <end position="23"/>
    </location>
</feature>
<feature type="transmembrane region" description="Helical" evidence="7">
    <location>
        <begin position="71"/>
        <end position="94"/>
    </location>
</feature>
<dbReference type="GO" id="GO:0016491">
    <property type="term" value="F:oxidoreductase activity"/>
    <property type="evidence" value="ECO:0007669"/>
    <property type="project" value="UniProtKB-KW"/>
</dbReference>
<protein>
    <submittedName>
        <fullName evidence="8">NADH-quinone oxidoreductase subunit K</fullName>
        <ecNumber evidence="8">1.6.5.11</ecNumber>
    </submittedName>
</protein>
<feature type="transmembrane region" description="Helical" evidence="7">
    <location>
        <begin position="30"/>
        <end position="51"/>
    </location>
</feature>
<dbReference type="AlphaFoldDB" id="A0A940RW00"/>
<keyword evidence="9" id="KW-1185">Reference proteome</keyword>